<dbReference type="AlphaFoldDB" id="A0A3M0A9G4"/>
<keyword evidence="5" id="KW-0408">Iron</keyword>
<comment type="caution">
    <text evidence="7">The sequence shown here is derived from an EMBL/GenBank/DDBJ whole genome shotgun (WGS) entry which is preliminary data.</text>
</comment>
<dbReference type="InterPro" id="IPR039994">
    <property type="entry name" value="NO66-like"/>
</dbReference>
<evidence type="ECO:0000313" key="8">
    <source>
        <dbReference type="Proteomes" id="UP000267187"/>
    </source>
</evidence>
<keyword evidence="7" id="KW-0689">Ribosomal protein</keyword>
<dbReference type="EMBL" id="REFJ01000002">
    <property type="protein sequence ID" value="RMA81256.1"/>
    <property type="molecule type" value="Genomic_DNA"/>
</dbReference>
<dbReference type="GO" id="GO:0016706">
    <property type="term" value="F:2-oxoglutarate-dependent dioxygenase activity"/>
    <property type="evidence" value="ECO:0007669"/>
    <property type="project" value="TreeGrafter"/>
</dbReference>
<dbReference type="Gene3D" id="2.60.120.650">
    <property type="entry name" value="Cupin"/>
    <property type="match status" value="1"/>
</dbReference>
<dbReference type="InterPro" id="IPR003347">
    <property type="entry name" value="JmjC_dom"/>
</dbReference>
<feature type="domain" description="JmjC" evidence="6">
    <location>
        <begin position="108"/>
        <end position="236"/>
    </location>
</feature>
<reference evidence="7 8" key="1">
    <citation type="submission" date="2018-10" db="EMBL/GenBank/DDBJ databases">
        <title>Genomic Encyclopedia of Type Strains, Phase IV (KMG-IV): sequencing the most valuable type-strain genomes for metagenomic binning, comparative biology and taxonomic classification.</title>
        <authorList>
            <person name="Goeker M."/>
        </authorList>
    </citation>
    <scope>NUCLEOTIDE SEQUENCE [LARGE SCALE GENOMIC DNA]</scope>
    <source>
        <strain evidence="7 8">DSM 25080</strain>
    </source>
</reference>
<keyword evidence="3" id="KW-0223">Dioxygenase</keyword>
<dbReference type="SUPFAM" id="SSF51197">
    <property type="entry name" value="Clavaminate synthase-like"/>
    <property type="match status" value="1"/>
</dbReference>
<dbReference type="GO" id="GO:0046872">
    <property type="term" value="F:metal ion binding"/>
    <property type="evidence" value="ECO:0007669"/>
    <property type="project" value="UniProtKB-KW"/>
</dbReference>
<keyword evidence="4" id="KW-0560">Oxidoreductase</keyword>
<evidence type="ECO:0000256" key="5">
    <source>
        <dbReference type="ARBA" id="ARBA00023004"/>
    </source>
</evidence>
<evidence type="ECO:0000256" key="1">
    <source>
        <dbReference type="ARBA" id="ARBA00001954"/>
    </source>
</evidence>
<sequence length="390" mass="43869">MIKPTQFKPSVAPLNRLGDLSIEEFLASYWQQKHAVLQQVFANFTPPIDANELAGLALEEEVESRLIKEPTPGSWSLESGPFTEGTFSSLPEENWTLLVQAVDQWHLGVWELLQQFSFIPNWRRDDVMISFAVPGGSVGPHYDHYDVFLIQAEGEREWTIGPKCDDLSERAENDQLDLLADIDAQESHLLKPGDILYVPPGVAHWGVAKTASMTISIGFRAPSVGEVFQDFGKELEGLLGNDSRFTDAQRTSSTSPGELSSADITLVQELLQSHVADKSVIANWFGSYMTEPKRDELLPLVDRVDVDGAYRECLVRDAVTRVAYHRTPTEFLWFCNGEVQSLNSTCARLAERLADEPILSLEEVSLLVDDESTREWMNELLEQGHYHLYE</sequence>
<protein>
    <submittedName>
        <fullName evidence="7">50S ribosomal protein L16 3-hydroxylase</fullName>
    </submittedName>
</protein>
<dbReference type="Pfam" id="PF20514">
    <property type="entry name" value="WHD_ROXA"/>
    <property type="match status" value="1"/>
</dbReference>
<dbReference type="PANTHER" id="PTHR13096:SF8">
    <property type="entry name" value="RIBOSOMAL OXYGENASE 1"/>
    <property type="match status" value="1"/>
</dbReference>
<organism evidence="7 8">
    <name type="scientific">Umboniibacter marinipuniceus</name>
    <dbReference type="NCBI Taxonomy" id="569599"/>
    <lineage>
        <taxon>Bacteria</taxon>
        <taxon>Pseudomonadati</taxon>
        <taxon>Pseudomonadota</taxon>
        <taxon>Gammaproteobacteria</taxon>
        <taxon>Cellvibrionales</taxon>
        <taxon>Cellvibrionaceae</taxon>
        <taxon>Umboniibacter</taxon>
    </lineage>
</organism>
<keyword evidence="8" id="KW-1185">Reference proteome</keyword>
<name>A0A3M0A9G4_9GAMM</name>
<dbReference type="GO" id="GO:0005840">
    <property type="term" value="C:ribosome"/>
    <property type="evidence" value="ECO:0007669"/>
    <property type="project" value="UniProtKB-KW"/>
</dbReference>
<dbReference type="PANTHER" id="PTHR13096">
    <property type="entry name" value="MINA53 MYC INDUCED NUCLEAR ANTIGEN"/>
    <property type="match status" value="1"/>
</dbReference>
<keyword evidence="7" id="KW-0687">Ribonucleoprotein</keyword>
<evidence type="ECO:0000313" key="7">
    <source>
        <dbReference type="EMBL" id="RMA81256.1"/>
    </source>
</evidence>
<accession>A0A3M0A9G4</accession>
<dbReference type="Proteomes" id="UP000267187">
    <property type="component" value="Unassembled WGS sequence"/>
</dbReference>
<gene>
    <name evidence="7" type="ORF">DFR27_1065</name>
</gene>
<comment type="cofactor">
    <cofactor evidence="1">
        <name>Fe(2+)</name>
        <dbReference type="ChEBI" id="CHEBI:29033"/>
    </cofactor>
</comment>
<proteinExistence type="predicted"/>
<evidence type="ECO:0000256" key="3">
    <source>
        <dbReference type="ARBA" id="ARBA00022964"/>
    </source>
</evidence>
<evidence type="ECO:0000259" key="6">
    <source>
        <dbReference type="PROSITE" id="PS51184"/>
    </source>
</evidence>
<dbReference type="SMART" id="SM00558">
    <property type="entry name" value="JmjC"/>
    <property type="match status" value="1"/>
</dbReference>
<keyword evidence="2" id="KW-0479">Metal-binding</keyword>
<dbReference type="Pfam" id="PF08007">
    <property type="entry name" value="JmjC_2"/>
    <property type="match status" value="1"/>
</dbReference>
<dbReference type="PROSITE" id="PS51184">
    <property type="entry name" value="JMJC"/>
    <property type="match status" value="1"/>
</dbReference>
<evidence type="ECO:0000256" key="4">
    <source>
        <dbReference type="ARBA" id="ARBA00023002"/>
    </source>
</evidence>
<dbReference type="InterPro" id="IPR046799">
    <property type="entry name" value="ROXA-like_wH"/>
</dbReference>
<dbReference type="Gene3D" id="3.40.366.30">
    <property type="entry name" value="50S ribosomal protein L16 arginine hydroxylase, Chain A, Domain 2"/>
    <property type="match status" value="1"/>
</dbReference>
<dbReference type="RefSeq" id="WP_170150784.1">
    <property type="nucleotide sequence ID" value="NZ_REFJ01000002.1"/>
</dbReference>
<evidence type="ECO:0000256" key="2">
    <source>
        <dbReference type="ARBA" id="ARBA00022723"/>
    </source>
</evidence>